<keyword evidence="3" id="KW-1003">Cell membrane</keyword>
<evidence type="ECO:0000256" key="8">
    <source>
        <dbReference type="ARBA" id="ARBA00023136"/>
    </source>
</evidence>
<evidence type="ECO:0000256" key="9">
    <source>
        <dbReference type="ARBA" id="ARBA00061644"/>
    </source>
</evidence>
<keyword evidence="6 13" id="KW-0067">ATP-binding</keyword>
<dbReference type="InterPro" id="IPR003593">
    <property type="entry name" value="AAA+_ATPase"/>
</dbReference>
<dbReference type="FunFam" id="3.40.50.300:FF:000299">
    <property type="entry name" value="ABC transporter ATP-binding protein/permease"/>
    <property type="match status" value="1"/>
</dbReference>
<evidence type="ECO:0000256" key="4">
    <source>
        <dbReference type="ARBA" id="ARBA00022692"/>
    </source>
</evidence>
<feature type="domain" description="ABC transporter" evidence="11">
    <location>
        <begin position="356"/>
        <end position="589"/>
    </location>
</feature>
<feature type="transmembrane region" description="Helical" evidence="10">
    <location>
        <begin position="151"/>
        <end position="171"/>
    </location>
</feature>
<keyword evidence="5" id="KW-0547">Nucleotide-binding</keyword>
<dbReference type="SUPFAM" id="SSF52540">
    <property type="entry name" value="P-loop containing nucleoside triphosphate hydrolases"/>
    <property type="match status" value="1"/>
</dbReference>
<dbReference type="Proteomes" id="UP000240542">
    <property type="component" value="Unassembled WGS sequence"/>
</dbReference>
<dbReference type="InterPro" id="IPR039421">
    <property type="entry name" value="Type_1_exporter"/>
</dbReference>
<protein>
    <submittedName>
        <fullName evidence="13">ATP-binding cassette subfamily B protein</fullName>
    </submittedName>
</protein>
<keyword evidence="14" id="KW-1185">Reference proteome</keyword>
<accession>A0A2P8DNY0</accession>
<evidence type="ECO:0000259" key="11">
    <source>
        <dbReference type="PROSITE" id="PS50893"/>
    </source>
</evidence>
<dbReference type="PROSITE" id="PS50893">
    <property type="entry name" value="ABC_TRANSPORTER_2"/>
    <property type="match status" value="1"/>
</dbReference>
<comment type="subcellular location">
    <subcellularLocation>
        <location evidence="1">Cell membrane</location>
        <topology evidence="1">Multi-pass membrane protein</topology>
    </subcellularLocation>
</comment>
<dbReference type="InterPro" id="IPR027417">
    <property type="entry name" value="P-loop_NTPase"/>
</dbReference>
<evidence type="ECO:0000259" key="12">
    <source>
        <dbReference type="PROSITE" id="PS50929"/>
    </source>
</evidence>
<dbReference type="EMBL" id="PYGA01000004">
    <property type="protein sequence ID" value="PSK98928.1"/>
    <property type="molecule type" value="Genomic_DNA"/>
</dbReference>
<evidence type="ECO:0000313" key="14">
    <source>
        <dbReference type="Proteomes" id="UP000240542"/>
    </source>
</evidence>
<dbReference type="InterPro" id="IPR036640">
    <property type="entry name" value="ABC1_TM_sf"/>
</dbReference>
<feature type="transmembrane region" description="Helical" evidence="10">
    <location>
        <begin position="257"/>
        <end position="281"/>
    </location>
</feature>
<evidence type="ECO:0000256" key="10">
    <source>
        <dbReference type="SAM" id="Phobius"/>
    </source>
</evidence>
<dbReference type="PROSITE" id="PS50929">
    <property type="entry name" value="ABC_TM1F"/>
    <property type="match status" value="1"/>
</dbReference>
<dbReference type="InterPro" id="IPR003439">
    <property type="entry name" value="ABC_transporter-like_ATP-bd"/>
</dbReference>
<evidence type="ECO:0000256" key="5">
    <source>
        <dbReference type="ARBA" id="ARBA00022741"/>
    </source>
</evidence>
<evidence type="ECO:0000256" key="7">
    <source>
        <dbReference type="ARBA" id="ARBA00022989"/>
    </source>
</evidence>
<reference evidence="13 14" key="1">
    <citation type="submission" date="2018-03" db="EMBL/GenBank/DDBJ databases">
        <title>Genomic Encyclopedia of Archaeal and Bacterial Type Strains, Phase II (KMG-II): from individual species to whole genera.</title>
        <authorList>
            <person name="Goeker M."/>
        </authorList>
    </citation>
    <scope>NUCLEOTIDE SEQUENCE [LARGE SCALE GENOMIC DNA]</scope>
    <source>
        <strain evidence="13 14">DSM 45312</strain>
    </source>
</reference>
<feature type="transmembrane region" description="Helical" evidence="10">
    <location>
        <begin position="37"/>
        <end position="54"/>
    </location>
</feature>
<comment type="similarity">
    <text evidence="9">Belongs to the ABC transporter superfamily. Lipid exporter (TC 3.A.1.106) family.</text>
</comment>
<comment type="caution">
    <text evidence="13">The sequence shown here is derived from an EMBL/GenBank/DDBJ whole genome shotgun (WGS) entry which is preliminary data.</text>
</comment>
<dbReference type="SUPFAM" id="SSF90123">
    <property type="entry name" value="ABC transporter transmembrane region"/>
    <property type="match status" value="1"/>
</dbReference>
<keyword evidence="8 10" id="KW-0472">Membrane</keyword>
<evidence type="ECO:0000256" key="1">
    <source>
        <dbReference type="ARBA" id="ARBA00004651"/>
    </source>
</evidence>
<gene>
    <name evidence="13" type="ORF">CLV63_104152</name>
</gene>
<feature type="transmembrane region" description="Helical" evidence="10">
    <location>
        <begin position="177"/>
        <end position="198"/>
    </location>
</feature>
<name>A0A2P8DNY0_9ACTN</name>
<sequence>MRTDHEAAPGTLGTPGTPARWANLRVLWSYVRPYRRVLVAGILLGLLTTGMGLAEPMVVKWVLDGLGTGQPIAPAVAVLIVLMAVGATVGLVQWIMLGRMGEHIVLDARTAMVRRLLRVRMGDLTGRSSGELVTRVTSDTVLMREAAASSVVEFVNGAVGIIGALVLMAVLDWVLLATTFATLLVVAVVIALLMPGLARAEKQAQESVGHMGAALEGAMRAIRTVKASRAEERESGRILDQARESARHSIRAVRIEAVTWTITGAGISIAIMLILGIGAYRVSSGELAVSGLVAFLLYAFQLTTPAMELTQVFTQLQSGIAAAARMSEIQALGVETDRPGADAGPAAGPADGGPVMSFHGVTARYAPATPAALDAVSIDIARTGHTAIVGPSGAGKTTMFSLMLRFLHPEAGEVRLDGRPLTDWPLATLRSRVVYVEQDTPLVPGTLAENLRYTNPDADDDRLWQALAAVHLAERARGLAQGLDTPMSTAAISGGERQRVALARALVSDPEILLLDEATAQLDGVTEAAVQRSIRAIAARGAVVTIAHRLSTVVDADRIIVMEAGRCRAAGTHTELLAADALYRDLVTALRIGPVGPREPDPVG</sequence>
<dbReference type="InterPro" id="IPR011527">
    <property type="entry name" value="ABC1_TM_dom"/>
</dbReference>
<dbReference type="RefSeq" id="WP_342751367.1">
    <property type="nucleotide sequence ID" value="NZ_PYGA01000004.1"/>
</dbReference>
<dbReference type="InterPro" id="IPR017871">
    <property type="entry name" value="ABC_transporter-like_CS"/>
</dbReference>
<proteinExistence type="inferred from homology"/>
<dbReference type="PROSITE" id="PS00211">
    <property type="entry name" value="ABC_TRANSPORTER_1"/>
    <property type="match status" value="1"/>
</dbReference>
<dbReference type="AlphaFoldDB" id="A0A2P8DNY0"/>
<dbReference type="GO" id="GO:0016887">
    <property type="term" value="F:ATP hydrolysis activity"/>
    <property type="evidence" value="ECO:0007669"/>
    <property type="project" value="InterPro"/>
</dbReference>
<keyword evidence="7 10" id="KW-1133">Transmembrane helix</keyword>
<dbReference type="Pfam" id="PF00005">
    <property type="entry name" value="ABC_tran"/>
    <property type="match status" value="1"/>
</dbReference>
<dbReference type="CDD" id="cd18551">
    <property type="entry name" value="ABC_6TM_LmrA_like"/>
    <property type="match status" value="1"/>
</dbReference>
<evidence type="ECO:0000256" key="2">
    <source>
        <dbReference type="ARBA" id="ARBA00022448"/>
    </source>
</evidence>
<dbReference type="GO" id="GO:0005524">
    <property type="term" value="F:ATP binding"/>
    <property type="evidence" value="ECO:0007669"/>
    <property type="project" value="UniProtKB-KW"/>
</dbReference>
<feature type="domain" description="ABC transmembrane type-1" evidence="12">
    <location>
        <begin position="39"/>
        <end position="318"/>
    </location>
</feature>
<dbReference type="SMART" id="SM00382">
    <property type="entry name" value="AAA"/>
    <property type="match status" value="1"/>
</dbReference>
<dbReference type="Gene3D" id="3.40.50.300">
    <property type="entry name" value="P-loop containing nucleotide triphosphate hydrolases"/>
    <property type="match status" value="1"/>
</dbReference>
<evidence type="ECO:0000313" key="13">
    <source>
        <dbReference type="EMBL" id="PSK98928.1"/>
    </source>
</evidence>
<dbReference type="GO" id="GO:0005886">
    <property type="term" value="C:plasma membrane"/>
    <property type="evidence" value="ECO:0007669"/>
    <property type="project" value="UniProtKB-SubCell"/>
</dbReference>
<keyword evidence="2" id="KW-0813">Transport</keyword>
<dbReference type="GO" id="GO:0015421">
    <property type="term" value="F:ABC-type oligopeptide transporter activity"/>
    <property type="evidence" value="ECO:0007669"/>
    <property type="project" value="TreeGrafter"/>
</dbReference>
<evidence type="ECO:0000256" key="3">
    <source>
        <dbReference type="ARBA" id="ARBA00022475"/>
    </source>
</evidence>
<evidence type="ECO:0000256" key="6">
    <source>
        <dbReference type="ARBA" id="ARBA00022840"/>
    </source>
</evidence>
<dbReference type="PANTHER" id="PTHR43394:SF1">
    <property type="entry name" value="ATP-BINDING CASSETTE SUB-FAMILY B MEMBER 10, MITOCHONDRIAL"/>
    <property type="match status" value="1"/>
</dbReference>
<dbReference type="Gene3D" id="1.20.1560.10">
    <property type="entry name" value="ABC transporter type 1, transmembrane domain"/>
    <property type="match status" value="1"/>
</dbReference>
<keyword evidence="4 10" id="KW-0812">Transmembrane</keyword>
<dbReference type="PANTHER" id="PTHR43394">
    <property type="entry name" value="ATP-DEPENDENT PERMEASE MDL1, MITOCHONDRIAL"/>
    <property type="match status" value="1"/>
</dbReference>
<dbReference type="Pfam" id="PF00664">
    <property type="entry name" value="ABC_membrane"/>
    <property type="match status" value="1"/>
</dbReference>
<organism evidence="13 14">
    <name type="scientific">Murinocardiopsis flavida</name>
    <dbReference type="NCBI Taxonomy" id="645275"/>
    <lineage>
        <taxon>Bacteria</taxon>
        <taxon>Bacillati</taxon>
        <taxon>Actinomycetota</taxon>
        <taxon>Actinomycetes</taxon>
        <taxon>Streptosporangiales</taxon>
        <taxon>Nocardiopsidaceae</taxon>
        <taxon>Murinocardiopsis</taxon>
    </lineage>
</organism>
<feature type="transmembrane region" description="Helical" evidence="10">
    <location>
        <begin position="74"/>
        <end position="97"/>
    </location>
</feature>